<keyword evidence="5" id="KW-1185">Reference proteome</keyword>
<dbReference type="Gene3D" id="1.20.1260.20">
    <property type="entry name" value="PPE superfamily"/>
    <property type="match status" value="1"/>
</dbReference>
<dbReference type="SUPFAM" id="SSF140459">
    <property type="entry name" value="PE/PPE dimer-like"/>
    <property type="match status" value="1"/>
</dbReference>
<organism evidence="4 5">
    <name type="scientific">Nocardia bovistercoris</name>
    <dbReference type="NCBI Taxonomy" id="2785916"/>
    <lineage>
        <taxon>Bacteria</taxon>
        <taxon>Bacillati</taxon>
        <taxon>Actinomycetota</taxon>
        <taxon>Actinomycetes</taxon>
        <taxon>Mycobacteriales</taxon>
        <taxon>Nocardiaceae</taxon>
        <taxon>Nocardia</taxon>
    </lineage>
</organism>
<dbReference type="InterPro" id="IPR038332">
    <property type="entry name" value="PPE_sf"/>
</dbReference>
<dbReference type="Pfam" id="PF00823">
    <property type="entry name" value="PPE"/>
    <property type="match status" value="1"/>
</dbReference>
<name>A0A931I9Z3_9NOCA</name>
<evidence type="ECO:0000256" key="2">
    <source>
        <dbReference type="SAM" id="MobiDB-lite"/>
    </source>
</evidence>
<protein>
    <submittedName>
        <fullName evidence="4">PPE domain-containing protein</fullName>
    </submittedName>
</protein>
<evidence type="ECO:0000259" key="3">
    <source>
        <dbReference type="Pfam" id="PF00823"/>
    </source>
</evidence>
<comment type="similarity">
    <text evidence="1">Belongs to the mycobacterial PPE family.</text>
</comment>
<feature type="domain" description="PPE" evidence="3">
    <location>
        <begin position="14"/>
        <end position="175"/>
    </location>
</feature>
<proteinExistence type="inferred from homology"/>
<sequence length="330" mass="33398">MSEPPQPGFTGVVWEAREPDRLTRELFAGPGVTPMAEAGAGWTRLSAAFGAAVVEYEQIVAGLRGAWQSDTSAEVLDRVSRLRDWLVDTAGAARGNAGRAATQAAAHELARLAMPHAAEIAALQAAQQMLEQVTGALGAPLRAVAADTETRVDLAKASATRVMRTYEAATEPLATPWLQQEPPVIATKVALEAEQSAASASEAGATATSAGMPMVFTPPVLPGALSVPRAQTAYRAPVYAQAGETVEAVTPRPTTAATVDAPTAVPVVPGAMAAGTPAAIAADEEHVPRAGDAGADRLGADLGVVSAPAVLGAPEPPAPTSARTETGGAA</sequence>
<dbReference type="AlphaFoldDB" id="A0A931I9Z3"/>
<reference evidence="4" key="1">
    <citation type="submission" date="2020-11" db="EMBL/GenBank/DDBJ databases">
        <title>Nocardia NEAU-351.nov., a novel actinomycete isolated from the cow dung.</title>
        <authorList>
            <person name="Zhang X."/>
        </authorList>
    </citation>
    <scope>NUCLEOTIDE SEQUENCE</scope>
    <source>
        <strain evidence="4">NEAU-351</strain>
    </source>
</reference>
<dbReference type="EMBL" id="JADMLG010000005">
    <property type="protein sequence ID" value="MBH0777584.1"/>
    <property type="molecule type" value="Genomic_DNA"/>
</dbReference>
<accession>A0A931I9Z3</accession>
<dbReference type="RefSeq" id="WP_196149911.1">
    <property type="nucleotide sequence ID" value="NZ_JADMLG010000005.1"/>
</dbReference>
<evidence type="ECO:0000313" key="5">
    <source>
        <dbReference type="Proteomes" id="UP000655751"/>
    </source>
</evidence>
<comment type="caution">
    <text evidence="4">The sequence shown here is derived from an EMBL/GenBank/DDBJ whole genome shotgun (WGS) entry which is preliminary data.</text>
</comment>
<feature type="region of interest" description="Disordered" evidence="2">
    <location>
        <begin position="308"/>
        <end position="330"/>
    </location>
</feature>
<dbReference type="Proteomes" id="UP000655751">
    <property type="component" value="Unassembled WGS sequence"/>
</dbReference>
<dbReference type="InterPro" id="IPR000030">
    <property type="entry name" value="PPE_dom"/>
</dbReference>
<evidence type="ECO:0000256" key="1">
    <source>
        <dbReference type="ARBA" id="ARBA00010652"/>
    </source>
</evidence>
<gene>
    <name evidence="4" type="ORF">IT779_15000</name>
</gene>
<evidence type="ECO:0000313" key="4">
    <source>
        <dbReference type="EMBL" id="MBH0777584.1"/>
    </source>
</evidence>